<keyword evidence="3" id="KW-1185">Reference proteome</keyword>
<dbReference type="RefSeq" id="WP_254163183.1">
    <property type="nucleotide sequence ID" value="NZ_JAHESF010000008.1"/>
</dbReference>
<organism evidence="2 3">
    <name type="scientific">Chryseosolibacter histidini</name>
    <dbReference type="NCBI Taxonomy" id="2782349"/>
    <lineage>
        <taxon>Bacteria</taxon>
        <taxon>Pseudomonadati</taxon>
        <taxon>Bacteroidota</taxon>
        <taxon>Cytophagia</taxon>
        <taxon>Cytophagales</taxon>
        <taxon>Chryseotaleaceae</taxon>
        <taxon>Chryseosolibacter</taxon>
    </lineage>
</organism>
<sequence>MATMTTPTTDVSATIIALEKAALAKWYQGDPDGYLALSADDVVYFDPFTEQRLDGLEALKKYYEPIRGQIHVSHYDMPNCRVQAVNDMAVLTFNLFSYHGDIASKWNCTEVYQRDNSGQWKIIQTHWSFIKPELK</sequence>
<dbReference type="AlphaFoldDB" id="A0AAP2GMU6"/>
<name>A0AAP2GMU6_9BACT</name>
<protein>
    <submittedName>
        <fullName evidence="2">Nuclear transport factor 2 family protein</fullName>
    </submittedName>
</protein>
<dbReference type="InterPro" id="IPR037401">
    <property type="entry name" value="SnoaL-like"/>
</dbReference>
<accession>A0AAP2GMU6</accession>
<dbReference type="SUPFAM" id="SSF54427">
    <property type="entry name" value="NTF2-like"/>
    <property type="match status" value="1"/>
</dbReference>
<dbReference type="InterPro" id="IPR032710">
    <property type="entry name" value="NTF2-like_dom_sf"/>
</dbReference>
<evidence type="ECO:0000313" key="3">
    <source>
        <dbReference type="Proteomes" id="UP001319200"/>
    </source>
</evidence>
<feature type="domain" description="SnoaL-like" evidence="1">
    <location>
        <begin position="24"/>
        <end position="130"/>
    </location>
</feature>
<dbReference type="EMBL" id="JAHESF010000008">
    <property type="protein sequence ID" value="MBT1697313.1"/>
    <property type="molecule type" value="Genomic_DNA"/>
</dbReference>
<comment type="caution">
    <text evidence="2">The sequence shown here is derived from an EMBL/GenBank/DDBJ whole genome shotgun (WGS) entry which is preliminary data.</text>
</comment>
<proteinExistence type="predicted"/>
<evidence type="ECO:0000313" key="2">
    <source>
        <dbReference type="EMBL" id="MBT1697313.1"/>
    </source>
</evidence>
<dbReference type="Pfam" id="PF13474">
    <property type="entry name" value="SnoaL_3"/>
    <property type="match status" value="1"/>
</dbReference>
<dbReference type="Gene3D" id="3.10.450.50">
    <property type="match status" value="1"/>
</dbReference>
<evidence type="ECO:0000259" key="1">
    <source>
        <dbReference type="Pfam" id="PF13474"/>
    </source>
</evidence>
<reference evidence="2 3" key="1">
    <citation type="submission" date="2021-05" db="EMBL/GenBank/DDBJ databases">
        <title>A Polyphasic approach of four new species of the genus Ohtaekwangia: Ohtaekwangia histidinii sp. nov., Ohtaekwangia cretensis sp. nov., Ohtaekwangia indiensis sp. nov., Ohtaekwangia reichenbachii sp. nov. from diverse environment.</title>
        <authorList>
            <person name="Octaviana S."/>
        </authorList>
    </citation>
    <scope>NUCLEOTIDE SEQUENCE [LARGE SCALE GENOMIC DNA]</scope>
    <source>
        <strain evidence="2 3">PWU4</strain>
    </source>
</reference>
<gene>
    <name evidence="2" type="ORF">KK083_10525</name>
</gene>
<dbReference type="Proteomes" id="UP001319200">
    <property type="component" value="Unassembled WGS sequence"/>
</dbReference>